<evidence type="ECO:0000259" key="11">
    <source>
        <dbReference type="PROSITE" id="PS50122"/>
    </source>
</evidence>
<dbReference type="PANTHER" id="PTHR42872:SF3">
    <property type="entry name" value="PROTEIN-GLUTAMATE METHYLESTERASE_PROTEIN-GLUTAMINE GLUTAMINASE 1"/>
    <property type="match status" value="1"/>
</dbReference>
<evidence type="ECO:0000256" key="8">
    <source>
        <dbReference type="PROSITE-ProRule" id="PRU00169"/>
    </source>
</evidence>
<feature type="domain" description="Response regulatory" evidence="10">
    <location>
        <begin position="4"/>
        <end position="121"/>
    </location>
</feature>
<dbReference type="GO" id="GO:0006935">
    <property type="term" value="P:chemotaxis"/>
    <property type="evidence" value="ECO:0007669"/>
    <property type="project" value="UniProtKB-UniRule"/>
</dbReference>
<dbReference type="PIRSF" id="PIRSF000876">
    <property type="entry name" value="RR_chemtxs_CheB"/>
    <property type="match status" value="1"/>
</dbReference>
<dbReference type="Gene3D" id="3.40.50.2300">
    <property type="match status" value="1"/>
</dbReference>
<dbReference type="InterPro" id="IPR001789">
    <property type="entry name" value="Sig_transdc_resp-reg_receiver"/>
</dbReference>
<evidence type="ECO:0000256" key="5">
    <source>
        <dbReference type="ARBA" id="ARBA00048267"/>
    </source>
</evidence>
<dbReference type="AlphaFoldDB" id="A0A2S9VEC6"/>
<dbReference type="CDD" id="cd16432">
    <property type="entry name" value="CheB_Rec"/>
    <property type="match status" value="1"/>
</dbReference>
<comment type="catalytic activity">
    <reaction evidence="5 6">
        <text>[protein]-L-glutamate 5-O-methyl ester + H2O = L-glutamyl-[protein] + methanol + H(+)</text>
        <dbReference type="Rhea" id="RHEA:23236"/>
        <dbReference type="Rhea" id="RHEA-COMP:10208"/>
        <dbReference type="Rhea" id="RHEA-COMP:10311"/>
        <dbReference type="ChEBI" id="CHEBI:15377"/>
        <dbReference type="ChEBI" id="CHEBI:15378"/>
        <dbReference type="ChEBI" id="CHEBI:17790"/>
        <dbReference type="ChEBI" id="CHEBI:29973"/>
        <dbReference type="ChEBI" id="CHEBI:82795"/>
        <dbReference type="EC" id="3.1.1.61"/>
    </reaction>
</comment>
<dbReference type="PROSITE" id="PS50110">
    <property type="entry name" value="RESPONSE_REGULATORY"/>
    <property type="match status" value="1"/>
</dbReference>
<dbReference type="InterPro" id="IPR000673">
    <property type="entry name" value="Sig_transdc_resp-reg_Me-estase"/>
</dbReference>
<name>A0A2S9VEC6_9ALTE</name>
<keyword evidence="2 6" id="KW-0145">Chemotaxis</keyword>
<sequence length="390" mass="42288">MAFKVLVVDDSSFYRRRVKDILNEDRSLEVVGEAANGREAVEKVKSLRPDVVTMDVEMPLMDGIEAVKRIMAECPVSIIMFSSLTHEGAKATLDALEAGAVDFLPKRFEDIAKDRSDAATLLRTKVRLLARRAPVASLRPRPTPRPGSLLKKAPPAPAKPARPMPSNAPKSIFVRSSTLLSGSQDAAEPVVVSQVQRSGKRYRCLAIGASTGGPVALQKVLTHLPARFPFPIFLVQHMPGTFTHAFAERLNQHCQIQVKEAEHGEVVQAGCAYLAPGGKQMEVEKRAGHAYIVIKEVNSSDIGYKPSVDITFNSLSQIYGGDTLAVILTGMGADGREGCRTLKSLGAKVWAQDKDSSVVYGMPQAVTVDRLAEVNIDINDIGECIKTEMS</sequence>
<dbReference type="PANTHER" id="PTHR42872">
    <property type="entry name" value="PROTEIN-GLUTAMATE METHYLESTERASE/PROTEIN-GLUTAMINE GLUTAMINASE"/>
    <property type="match status" value="1"/>
</dbReference>
<dbReference type="GO" id="GO:0000156">
    <property type="term" value="F:phosphorelay response regulator activity"/>
    <property type="evidence" value="ECO:0007669"/>
    <property type="project" value="InterPro"/>
</dbReference>
<dbReference type="PROSITE" id="PS50122">
    <property type="entry name" value="CHEB"/>
    <property type="match status" value="1"/>
</dbReference>
<dbReference type="GO" id="GO:0008984">
    <property type="term" value="F:protein-glutamate methylesterase activity"/>
    <property type="evidence" value="ECO:0007669"/>
    <property type="project" value="UniProtKB-UniRule"/>
</dbReference>
<dbReference type="NCBIfam" id="NF001965">
    <property type="entry name" value="PRK00742.1"/>
    <property type="match status" value="1"/>
</dbReference>
<dbReference type="SUPFAM" id="SSF52172">
    <property type="entry name" value="CheY-like"/>
    <property type="match status" value="1"/>
</dbReference>
<dbReference type="Pfam" id="PF00072">
    <property type="entry name" value="Response_reg"/>
    <property type="match status" value="1"/>
</dbReference>
<feature type="region of interest" description="Disordered" evidence="9">
    <location>
        <begin position="134"/>
        <end position="168"/>
    </location>
</feature>
<comment type="domain">
    <text evidence="6">Contains a C-terminal catalytic domain, and an N-terminal region which modulates catalytic activity.</text>
</comment>
<comment type="similarity">
    <text evidence="6">Belongs to the CheB family.</text>
</comment>
<dbReference type="SUPFAM" id="SSF52738">
    <property type="entry name" value="Methylesterase CheB, C-terminal domain"/>
    <property type="match status" value="1"/>
</dbReference>
<proteinExistence type="inferred from homology"/>
<reference evidence="13" key="1">
    <citation type="journal article" date="2020" name="Int. J. Syst. Evol. Microbiol.">
        <title>Alteromonas alba sp. nov., a marine bacterium isolated from the seawater of the West Pacific Ocean.</title>
        <authorList>
            <person name="Sun C."/>
            <person name="Wu Y.-H."/>
            <person name="Xamxidin M."/>
            <person name="Cheng H."/>
            <person name="Xu X.-W."/>
        </authorList>
    </citation>
    <scope>NUCLEOTIDE SEQUENCE [LARGE SCALE GENOMIC DNA]</scope>
    <source>
        <strain evidence="13">190</strain>
    </source>
</reference>
<feature type="active site" evidence="6 7">
    <location>
        <position position="237"/>
    </location>
</feature>
<dbReference type="RefSeq" id="WP_105933539.1">
    <property type="nucleotide sequence ID" value="NZ_PVNP01000033.1"/>
</dbReference>
<dbReference type="EC" id="3.5.1.44" evidence="6"/>
<dbReference type="EMBL" id="PVNP01000033">
    <property type="protein sequence ID" value="PRO74831.1"/>
    <property type="molecule type" value="Genomic_DNA"/>
</dbReference>
<evidence type="ECO:0000259" key="10">
    <source>
        <dbReference type="PROSITE" id="PS50110"/>
    </source>
</evidence>
<evidence type="ECO:0000256" key="9">
    <source>
        <dbReference type="SAM" id="MobiDB-lite"/>
    </source>
</evidence>
<evidence type="ECO:0000256" key="2">
    <source>
        <dbReference type="ARBA" id="ARBA00022500"/>
    </source>
</evidence>
<dbReference type="InterPro" id="IPR011006">
    <property type="entry name" value="CheY-like_superfamily"/>
</dbReference>
<organism evidence="12 13">
    <name type="scientific">Alteromonas alba</name>
    <dbReference type="NCBI Taxonomy" id="2079529"/>
    <lineage>
        <taxon>Bacteria</taxon>
        <taxon>Pseudomonadati</taxon>
        <taxon>Pseudomonadota</taxon>
        <taxon>Gammaproteobacteria</taxon>
        <taxon>Alteromonadales</taxon>
        <taxon>Alteromonadaceae</taxon>
        <taxon>Alteromonas/Salinimonas group</taxon>
        <taxon>Alteromonas</taxon>
    </lineage>
</organism>
<comment type="function">
    <text evidence="6">Involved in chemotaxis. Part of a chemotaxis signal transduction system that modulates chemotaxis in response to various stimuli. Catalyzes the demethylation of specific methylglutamate residues introduced into the chemoreceptors (methyl-accepting chemotaxis proteins or MCP) by CheR. Also mediates the irreversible deamidation of specific glutamine residues to glutamic acid.</text>
</comment>
<dbReference type="FunFam" id="3.40.50.2300:FF:000077">
    <property type="entry name" value="Chemotaxis response regulator"/>
    <property type="match status" value="1"/>
</dbReference>
<dbReference type="SMART" id="SM00448">
    <property type="entry name" value="REC"/>
    <property type="match status" value="1"/>
</dbReference>
<dbReference type="OrthoDB" id="9793421at2"/>
<feature type="domain" description="CheB-type methylesterase" evidence="11">
    <location>
        <begin position="198"/>
        <end position="390"/>
    </location>
</feature>
<evidence type="ECO:0000256" key="4">
    <source>
        <dbReference type="ARBA" id="ARBA00022801"/>
    </source>
</evidence>
<feature type="compositionally biased region" description="Pro residues" evidence="9">
    <location>
        <begin position="154"/>
        <end position="163"/>
    </location>
</feature>
<comment type="PTM">
    <text evidence="6">Phosphorylated by CheA. Phosphorylation of the N-terminal regulatory domain activates the methylesterase activity.</text>
</comment>
<keyword evidence="3 6" id="KW-0597">Phosphoprotein</keyword>
<dbReference type="Pfam" id="PF01339">
    <property type="entry name" value="CheB_methylest"/>
    <property type="match status" value="1"/>
</dbReference>
<accession>A0A2S9VEC6</accession>
<comment type="catalytic activity">
    <reaction evidence="6">
        <text>L-glutaminyl-[protein] + H2O = L-glutamyl-[protein] + NH4(+)</text>
        <dbReference type="Rhea" id="RHEA:16441"/>
        <dbReference type="Rhea" id="RHEA-COMP:10207"/>
        <dbReference type="Rhea" id="RHEA-COMP:10208"/>
        <dbReference type="ChEBI" id="CHEBI:15377"/>
        <dbReference type="ChEBI" id="CHEBI:28938"/>
        <dbReference type="ChEBI" id="CHEBI:29973"/>
        <dbReference type="ChEBI" id="CHEBI:30011"/>
        <dbReference type="EC" id="3.5.1.44"/>
    </reaction>
</comment>
<evidence type="ECO:0000256" key="6">
    <source>
        <dbReference type="HAMAP-Rule" id="MF_00099"/>
    </source>
</evidence>
<feature type="active site" evidence="6 7">
    <location>
        <position position="334"/>
    </location>
</feature>
<dbReference type="EC" id="3.1.1.61" evidence="6"/>
<dbReference type="Gene3D" id="3.40.50.180">
    <property type="entry name" value="Methylesterase CheB, C-terminal domain"/>
    <property type="match status" value="1"/>
</dbReference>
<keyword evidence="4 6" id="KW-0378">Hydrolase</keyword>
<comment type="caution">
    <text evidence="12">The sequence shown here is derived from an EMBL/GenBank/DDBJ whole genome shotgun (WGS) entry which is preliminary data.</text>
</comment>
<dbReference type="HAMAP" id="MF_00099">
    <property type="entry name" value="CheB_chemtxs"/>
    <property type="match status" value="1"/>
</dbReference>
<evidence type="ECO:0000256" key="1">
    <source>
        <dbReference type="ARBA" id="ARBA00022490"/>
    </source>
</evidence>
<gene>
    <name evidence="6" type="primary">cheB</name>
    <name evidence="12" type="ORF">C6Y40_04455</name>
</gene>
<feature type="active site" evidence="6 7">
    <location>
        <position position="210"/>
    </location>
</feature>
<dbReference type="InterPro" id="IPR035909">
    <property type="entry name" value="CheB_C"/>
</dbReference>
<evidence type="ECO:0000256" key="3">
    <source>
        <dbReference type="ARBA" id="ARBA00022553"/>
    </source>
</evidence>
<comment type="subcellular location">
    <subcellularLocation>
        <location evidence="6">Cytoplasm</location>
    </subcellularLocation>
</comment>
<protein>
    <recommendedName>
        <fullName evidence="6">Protein-glutamate methylesterase/protein-glutamine glutaminase</fullName>
        <ecNumber evidence="6">3.1.1.61</ecNumber>
        <ecNumber evidence="6">3.5.1.44</ecNumber>
    </recommendedName>
</protein>
<dbReference type="InterPro" id="IPR008248">
    <property type="entry name" value="CheB-like"/>
</dbReference>
<dbReference type="CDD" id="cd17541">
    <property type="entry name" value="REC_CheB-like"/>
    <property type="match status" value="1"/>
</dbReference>
<dbReference type="GO" id="GO:0050568">
    <property type="term" value="F:protein-glutamine glutaminase activity"/>
    <property type="evidence" value="ECO:0007669"/>
    <property type="project" value="UniProtKB-UniRule"/>
</dbReference>
<evidence type="ECO:0000313" key="12">
    <source>
        <dbReference type="EMBL" id="PRO74831.1"/>
    </source>
</evidence>
<feature type="modified residue" description="4-aspartylphosphate" evidence="6 8">
    <location>
        <position position="55"/>
    </location>
</feature>
<dbReference type="GO" id="GO:0005737">
    <property type="term" value="C:cytoplasm"/>
    <property type="evidence" value="ECO:0007669"/>
    <property type="project" value="UniProtKB-SubCell"/>
</dbReference>
<dbReference type="Proteomes" id="UP000238949">
    <property type="component" value="Unassembled WGS sequence"/>
</dbReference>
<evidence type="ECO:0000313" key="13">
    <source>
        <dbReference type="Proteomes" id="UP000238949"/>
    </source>
</evidence>
<evidence type="ECO:0000256" key="7">
    <source>
        <dbReference type="PROSITE-ProRule" id="PRU00050"/>
    </source>
</evidence>
<keyword evidence="13" id="KW-1185">Reference proteome</keyword>
<keyword evidence="1 6" id="KW-0963">Cytoplasm</keyword>